<feature type="domain" description="DUF2470" evidence="1">
    <location>
        <begin position="12"/>
        <end position="85"/>
    </location>
</feature>
<dbReference type="Proteomes" id="UP000548476">
    <property type="component" value="Unassembled WGS sequence"/>
</dbReference>
<dbReference type="SUPFAM" id="SSF50475">
    <property type="entry name" value="FMN-binding split barrel"/>
    <property type="match status" value="1"/>
</dbReference>
<comment type="caution">
    <text evidence="2">The sequence shown here is derived from an EMBL/GenBank/DDBJ whole genome shotgun (WGS) entry which is preliminary data.</text>
</comment>
<name>A0A841FJ72_9ACTN</name>
<dbReference type="Gene3D" id="3.20.180.10">
    <property type="entry name" value="PNP-oxidase-like"/>
    <property type="match status" value="1"/>
</dbReference>
<proteinExistence type="predicted"/>
<dbReference type="InterPro" id="IPR019595">
    <property type="entry name" value="DUF2470"/>
</dbReference>
<dbReference type="EMBL" id="JACHGT010000008">
    <property type="protein sequence ID" value="MBB6036246.1"/>
    <property type="molecule type" value="Genomic_DNA"/>
</dbReference>
<dbReference type="Pfam" id="PF10615">
    <property type="entry name" value="DUF2470"/>
    <property type="match status" value="1"/>
</dbReference>
<dbReference type="InterPro" id="IPR037119">
    <property type="entry name" value="Haem_oxidase_HugZ-like_sf"/>
</dbReference>
<evidence type="ECO:0000259" key="1">
    <source>
        <dbReference type="Pfam" id="PF10615"/>
    </source>
</evidence>
<gene>
    <name evidence="2" type="ORF">HNR73_004114</name>
</gene>
<organism evidence="2 3">
    <name type="scientific">Phytomonospora endophytica</name>
    <dbReference type="NCBI Taxonomy" id="714109"/>
    <lineage>
        <taxon>Bacteria</taxon>
        <taxon>Bacillati</taxon>
        <taxon>Actinomycetota</taxon>
        <taxon>Actinomycetes</taxon>
        <taxon>Micromonosporales</taxon>
        <taxon>Micromonosporaceae</taxon>
        <taxon>Phytomonospora</taxon>
    </lineage>
</organism>
<evidence type="ECO:0000313" key="2">
    <source>
        <dbReference type="EMBL" id="MBB6036246.1"/>
    </source>
</evidence>
<protein>
    <submittedName>
        <fullName evidence="2">Putative heme iron utilization protein</fullName>
    </submittedName>
</protein>
<dbReference type="AlphaFoldDB" id="A0A841FJ72"/>
<dbReference type="RefSeq" id="WP_239122143.1">
    <property type="nucleotide sequence ID" value="NZ_BONT01000046.1"/>
</dbReference>
<accession>A0A841FJ72</accession>
<evidence type="ECO:0000313" key="3">
    <source>
        <dbReference type="Proteomes" id="UP000548476"/>
    </source>
</evidence>
<keyword evidence="3" id="KW-1185">Reference proteome</keyword>
<sequence length="97" mass="10740">MSNPFTADVIAAITKHMNHDHADDTLLICRGVGGRPTATAARMLTFDGDGGDYAVTVDGTEEEIRIPWERPLRERPEVRPEIVRLYRESAAALHARA</sequence>
<reference evidence="2 3" key="1">
    <citation type="submission" date="2020-08" db="EMBL/GenBank/DDBJ databases">
        <title>Genomic Encyclopedia of Type Strains, Phase IV (KMG-IV): sequencing the most valuable type-strain genomes for metagenomic binning, comparative biology and taxonomic classification.</title>
        <authorList>
            <person name="Goeker M."/>
        </authorList>
    </citation>
    <scope>NUCLEOTIDE SEQUENCE [LARGE SCALE GENOMIC DNA]</scope>
    <source>
        <strain evidence="2 3">YIM 65646</strain>
    </source>
</reference>